<feature type="compositionally biased region" description="Polar residues" evidence="1">
    <location>
        <begin position="286"/>
        <end position="298"/>
    </location>
</feature>
<feature type="signal peptide" evidence="3">
    <location>
        <begin position="1"/>
        <end position="41"/>
    </location>
</feature>
<feature type="transmembrane region" description="Helical" evidence="2">
    <location>
        <begin position="96"/>
        <end position="117"/>
    </location>
</feature>
<feature type="transmembrane region" description="Helical" evidence="2">
    <location>
        <begin position="464"/>
        <end position="483"/>
    </location>
</feature>
<keyword evidence="2" id="KW-0812">Transmembrane</keyword>
<sequence length="739" mass="79691">MDGELLLRASRALHRCVSQVLLLLLLLPLLPLLVAPGSVQGAPATIHRRHVQQISLIEPGTDAWAEALSGVGPLILLVGERSIKQLLRNARGFHNAFSLAAAPLGLLSMVTSVIRLCGPQRLRAFIGYELEARVAAAVEMTRVNCGGVHAEMVDGYLVRSTAADPSGQAIAVSKLEGDFDALAAEAEMQIRACASFERKKSLARIPSDIAPFRWCLQMTASAPDRKVAGSMIETLVRAVGIQHVDDATRRFQTTLAGSYGEQGDGGSRGSALAGAAPNGREEGLTSEESSNSHRTPPSPQLTFLCSLEAVSEFATSSPVAGVLATFLGIASFSSVLCLQIIALWQKKWHFSAGWILMFVGYAGIVVSVSAGVVLIRSSCICVELKNRSANNAEWVDGVVISVKNTDSMDTAGSSFMTSPKRAQIFEAVWKKDLTARQSFLATTIVMLLVASFVSHYLGLRSSRWWISVGELFICLISAFARSITKDRQERFTVVPGLKIDKRCTSTGVIRMQKSEKMNPSPRTTRGLDFRSYARLSNDLSPVSAEQIAWHAATLCVEDGRVLSKVMELTGMLVTVSKQGQEAGDRAVLVSFFGGILVDEGLLFPGARMAVAFSSPIGELAAPTPLLARAIMRQPQWMVENPEMGGGAVPLGNVYIFSVNSMMDWWTVSEDRNDLGDLQRNLQWPFVLVNLAFFIALLTLPETDPELVAAVAAAQKVTGNEKEVAEDVVAFLKLLCGPSD</sequence>
<dbReference type="EMBL" id="JAGHQM010000217">
    <property type="protein sequence ID" value="KAH0563337.1"/>
    <property type="molecule type" value="Genomic_DNA"/>
</dbReference>
<dbReference type="AlphaFoldDB" id="A0A9P8LFF3"/>
<feature type="region of interest" description="Disordered" evidence="1">
    <location>
        <begin position="257"/>
        <end position="298"/>
    </location>
</feature>
<gene>
    <name evidence="4" type="ORF">GP486_002099</name>
</gene>
<evidence type="ECO:0000256" key="1">
    <source>
        <dbReference type="SAM" id="MobiDB-lite"/>
    </source>
</evidence>
<feature type="transmembrane region" description="Helical" evidence="2">
    <location>
        <begin position="354"/>
        <end position="375"/>
    </location>
</feature>
<comment type="caution">
    <text evidence="4">The sequence shown here is derived from an EMBL/GenBank/DDBJ whole genome shotgun (WGS) entry which is preliminary data.</text>
</comment>
<evidence type="ECO:0000256" key="2">
    <source>
        <dbReference type="SAM" id="Phobius"/>
    </source>
</evidence>
<evidence type="ECO:0000313" key="5">
    <source>
        <dbReference type="Proteomes" id="UP000750711"/>
    </source>
</evidence>
<organism evidence="4 5">
    <name type="scientific">Trichoglossum hirsutum</name>
    <dbReference type="NCBI Taxonomy" id="265104"/>
    <lineage>
        <taxon>Eukaryota</taxon>
        <taxon>Fungi</taxon>
        <taxon>Dikarya</taxon>
        <taxon>Ascomycota</taxon>
        <taxon>Pezizomycotina</taxon>
        <taxon>Geoglossomycetes</taxon>
        <taxon>Geoglossales</taxon>
        <taxon>Geoglossaceae</taxon>
        <taxon>Trichoglossum</taxon>
    </lineage>
</organism>
<keyword evidence="3" id="KW-0732">Signal</keyword>
<keyword evidence="2" id="KW-0472">Membrane</keyword>
<keyword evidence="5" id="KW-1185">Reference proteome</keyword>
<proteinExistence type="predicted"/>
<accession>A0A9P8LFF3</accession>
<dbReference type="Proteomes" id="UP000750711">
    <property type="component" value="Unassembled WGS sequence"/>
</dbReference>
<reference evidence="4" key="1">
    <citation type="submission" date="2021-03" db="EMBL/GenBank/DDBJ databases">
        <title>Comparative genomics and phylogenomic investigation of the class Geoglossomycetes provide insights into ecological specialization and systematics.</title>
        <authorList>
            <person name="Melie T."/>
            <person name="Pirro S."/>
            <person name="Miller A.N."/>
            <person name="Quandt A."/>
        </authorList>
    </citation>
    <scope>NUCLEOTIDE SEQUENCE</scope>
    <source>
        <strain evidence="4">CAQ_001_2017</strain>
    </source>
</reference>
<feature type="transmembrane region" description="Helical" evidence="2">
    <location>
        <begin position="439"/>
        <end position="458"/>
    </location>
</feature>
<evidence type="ECO:0000313" key="4">
    <source>
        <dbReference type="EMBL" id="KAH0563337.1"/>
    </source>
</evidence>
<name>A0A9P8LFF3_9PEZI</name>
<feature type="transmembrane region" description="Helical" evidence="2">
    <location>
        <begin position="319"/>
        <end position="342"/>
    </location>
</feature>
<protein>
    <submittedName>
        <fullName evidence="4">Uncharacterized protein</fullName>
    </submittedName>
</protein>
<feature type="chain" id="PRO_5040503494" evidence="3">
    <location>
        <begin position="42"/>
        <end position="739"/>
    </location>
</feature>
<keyword evidence="2" id="KW-1133">Transmembrane helix</keyword>
<evidence type="ECO:0000256" key="3">
    <source>
        <dbReference type="SAM" id="SignalP"/>
    </source>
</evidence>